<keyword evidence="2" id="KW-1185">Reference proteome</keyword>
<evidence type="ECO:0000313" key="2">
    <source>
        <dbReference type="Proteomes" id="UP000789860"/>
    </source>
</evidence>
<evidence type="ECO:0000313" key="1">
    <source>
        <dbReference type="EMBL" id="CAG8520660.1"/>
    </source>
</evidence>
<reference evidence="1" key="1">
    <citation type="submission" date="2021-06" db="EMBL/GenBank/DDBJ databases">
        <authorList>
            <person name="Kallberg Y."/>
            <person name="Tangrot J."/>
            <person name="Rosling A."/>
        </authorList>
    </citation>
    <scope>NUCLEOTIDE SEQUENCE</scope>
    <source>
        <strain evidence="1">AU212A</strain>
    </source>
</reference>
<organism evidence="1 2">
    <name type="scientific">Scutellospora calospora</name>
    <dbReference type="NCBI Taxonomy" id="85575"/>
    <lineage>
        <taxon>Eukaryota</taxon>
        <taxon>Fungi</taxon>
        <taxon>Fungi incertae sedis</taxon>
        <taxon>Mucoromycota</taxon>
        <taxon>Glomeromycotina</taxon>
        <taxon>Glomeromycetes</taxon>
        <taxon>Diversisporales</taxon>
        <taxon>Gigasporaceae</taxon>
        <taxon>Scutellospora</taxon>
    </lineage>
</organism>
<feature type="non-terminal residue" evidence="1">
    <location>
        <position position="1693"/>
    </location>
</feature>
<comment type="caution">
    <text evidence="1">The sequence shown here is derived from an EMBL/GenBank/DDBJ whole genome shotgun (WGS) entry which is preliminary data.</text>
</comment>
<name>A0ACA9LE77_9GLOM</name>
<dbReference type="Proteomes" id="UP000789860">
    <property type="component" value="Unassembled WGS sequence"/>
</dbReference>
<proteinExistence type="predicted"/>
<dbReference type="EMBL" id="CAJVPM010005106">
    <property type="protein sequence ID" value="CAG8520660.1"/>
    <property type="molecule type" value="Genomic_DNA"/>
</dbReference>
<feature type="non-terminal residue" evidence="1">
    <location>
        <position position="1"/>
    </location>
</feature>
<sequence length="1693" mass="196385">MFNNKNVIDLEKIPEPSPDFYSMPPGIYDLKFPFSYYFMKLIDNFKPHYHEEISILSQDPEKIDHITKELDEDTLEDYLKELTEKICSINPLLVTAPIDREPELYFKDFVSVIAYSEPGNEDPEQLELIFKRRLGKTKVLDPIALHAYWWSHGNSIIAESQIVKMCPELKVTTVNDMSEIIDNAVSIMLNKIKSGEDIERWKHDANKIILLGKKIFADSKSLQTLQFYNELFSISSIRKKDILKIFSLGQYSNQVITIEMLDAVSGILNNLQKSEKNISKRSIILSYLDIIPIESNVRTQLYEQLFSDEPLPLMSIIIKRIFEIEEEHYKEVFFKLIRNPADILQTSQRLYVIDKSIVDLTSDTATLCCDIIQHEYFHKANLSKLAPYLQSALEVICSEVKSLRKIAAIAFLKEVVRMFWDVVFQDIDQSITHQLMRYEQHELLQDINNFMEMGQPLIHSLKIFFLRDLRHRGLSFNDVKRFCKERSNEIPWYDHFSWETDDSSRLPFNPYWHLPKNIQAENAYNRLYQASDNSLMQRFLRTVQQKEDVELKLIVLGIFMIKFHSMRASRELNQAEQRAADFMVKEVSKIYFPKAFSQMIEDIMKNTHNLYSIDTNITSSELIMKSVLVHIVGLHASISENTSPLSAYLQNAQGCQSHYIIACQSDYETVLFNAVSQGGVVRYKCDCGFKYVIGDCGKAWVKAKCPECGNDIGGSNHVLAGGNVQLDKGKSSGFKAQDQTGYIEEEPNTQENNSIRSMIPASYRIIHLFVHTLIAASATTDSATLFNKTGKNYSDIIQYCMEHIRCDWNILKKIFDVSDENLALLFHSILSTMAKEQFSQQKAVLNTSAEREDWEIGFSAAYILPKIQNITKTTVEFKTELNNAMGAAKVAKNVLEEEIAQELEISPQYNKDFLPRLWRITGKISFNGFNAYFLKNLVQNSKDFPFLNVYFKHEKNLSKLKHFYPIIKFVKILHSKLAHKLTREKAEEYTFDEFIQYETKHEHFDTFGSLKNSFIEFEKSWNAIASNVRRYQCHDFEPHKLTKDNPIVFGLVEAKDSGIYLCAIIEYLINLQNNFLEDVISIPDETCLSLKFLQNAVPWATSIQDQKTTTSNPYHIPSKQINSIQQSNIIDYEWDNKLLRYSQHNLEVRHGEDIIYDLQKIEQELAQLLISEKVFIEGNSEDQLYMEQFPYHMELLHDSARILNEIKGLIPQEPIPIDKISLISFTNQLRNQELLQSMEILLCFIKRISTKNGEILIKDFIDQWIQLSSSIEINNFQTILNVELRLKHIVALYEFIEDQVANIGISYINDKFKEPLDEMMTKEILDSINIEQPINTNYSRQLTKIPAEAFVTALKRYMQRFLCTDTNIKVDVQLYIYLSEMSLNLWPDEIKEILVEEMFPQSLLVKNTYEAYKFVKEKIKVSAQMQQPQTVIEPSFQDSSVNNLTILPSIHDNEILPNISSRFKVKFNYIKNFMAETSENYIEISKINRENLSEFTDDEIRCVLFLTKIPNSNYNDPGTIRQIDYNRINSSSNMSRGNSSPSNARVTVNTACSIEKLLKRRLPENSNTNIEDLIRDKEYRETNKIDDNNIIKRESYRILSKQNSELRDEIIVLRDENKKILDNKGILCNVIGKSSNHGIDIVALYRGYLILIQCKSQQNSLGEEVVARMHSTINRKGKLNNLLTKNIANFHKS</sequence>
<accession>A0ACA9LE77</accession>
<protein>
    <submittedName>
        <fullName evidence="1">9110_t:CDS:1</fullName>
    </submittedName>
</protein>
<gene>
    <name evidence="1" type="ORF">SCALOS_LOCUS4055</name>
</gene>